<keyword evidence="1" id="KW-0812">Transmembrane</keyword>
<evidence type="ECO:0000256" key="1">
    <source>
        <dbReference type="SAM" id="Phobius"/>
    </source>
</evidence>
<keyword evidence="2" id="KW-0378">Hydrolase</keyword>
<keyword evidence="3" id="KW-1185">Reference proteome</keyword>
<keyword evidence="1" id="KW-0472">Membrane</keyword>
<evidence type="ECO:0000313" key="3">
    <source>
        <dbReference type="Proteomes" id="UP000722125"/>
    </source>
</evidence>
<dbReference type="PANTHER" id="PTHR22939:SF129">
    <property type="entry name" value="SERINE PROTEASE HTRA2, MITOCHONDRIAL"/>
    <property type="match status" value="1"/>
</dbReference>
<protein>
    <submittedName>
        <fullName evidence="2">S1C family serine protease</fullName>
    </submittedName>
</protein>
<keyword evidence="1" id="KW-1133">Transmembrane helix</keyword>
<dbReference type="InterPro" id="IPR009003">
    <property type="entry name" value="Peptidase_S1_PA"/>
</dbReference>
<sequence length="281" mass="27930">MTRATALTAATALAAATAAEPAAARPRSARRATRALVGLAGLVGLVGCLAGCGVLPPLPEAVPTSLEATPSMSAAAGTDATPAAVGTLSPDGFDAAQRMAVRIRNVGCGSLSTGSGFAIDDHTLVTNRHVVADSASLEISTYDGRDVQAQAASTTPIADLALVRTVDPLPAAAGLAPTDPQRGASVTVAGYPLGSRLTLTRGNVIGATTDPLHDNLGEVLVTDAVVEPGSSGSAVLDAQGRVVGVVYAKGEDGTSFVVPVSTLRAMLDDEAEVTPAPTCTQ</sequence>
<reference evidence="2 3" key="1">
    <citation type="submission" date="2021-05" db="EMBL/GenBank/DDBJ databases">
        <title>Description of Cellulomonas sp. DKR-3 sp. nov.</title>
        <authorList>
            <person name="Dahal R.H."/>
            <person name="Chaudhary D.K."/>
        </authorList>
    </citation>
    <scope>NUCLEOTIDE SEQUENCE [LARGE SCALE GENOMIC DNA]</scope>
    <source>
        <strain evidence="2 3">DKR-3</strain>
    </source>
</reference>
<feature type="transmembrane region" description="Helical" evidence="1">
    <location>
        <begin position="35"/>
        <end position="55"/>
    </location>
</feature>
<dbReference type="Proteomes" id="UP000722125">
    <property type="component" value="Unassembled WGS sequence"/>
</dbReference>
<dbReference type="GO" id="GO:0006508">
    <property type="term" value="P:proteolysis"/>
    <property type="evidence" value="ECO:0007669"/>
    <property type="project" value="UniProtKB-KW"/>
</dbReference>
<gene>
    <name evidence="2" type="ORF">KIN34_16390</name>
</gene>
<accession>A0ABS5U387</accession>
<organism evidence="2 3">
    <name type="scientific">Cellulomonas fulva</name>
    <dbReference type="NCBI Taxonomy" id="2835530"/>
    <lineage>
        <taxon>Bacteria</taxon>
        <taxon>Bacillati</taxon>
        <taxon>Actinomycetota</taxon>
        <taxon>Actinomycetes</taxon>
        <taxon>Micrococcales</taxon>
        <taxon>Cellulomonadaceae</taxon>
        <taxon>Cellulomonas</taxon>
    </lineage>
</organism>
<proteinExistence type="predicted"/>
<keyword evidence="2" id="KW-0645">Protease</keyword>
<dbReference type="Pfam" id="PF13365">
    <property type="entry name" value="Trypsin_2"/>
    <property type="match status" value="1"/>
</dbReference>
<comment type="caution">
    <text evidence="2">The sequence shown here is derived from an EMBL/GenBank/DDBJ whole genome shotgun (WGS) entry which is preliminary data.</text>
</comment>
<dbReference type="EMBL" id="JAHBOH010000002">
    <property type="protein sequence ID" value="MBT0995860.1"/>
    <property type="molecule type" value="Genomic_DNA"/>
</dbReference>
<evidence type="ECO:0000313" key="2">
    <source>
        <dbReference type="EMBL" id="MBT0995860.1"/>
    </source>
</evidence>
<name>A0ABS5U387_9CELL</name>
<dbReference type="InterPro" id="IPR043504">
    <property type="entry name" value="Peptidase_S1_PA_chymotrypsin"/>
</dbReference>
<dbReference type="InterPro" id="IPR001940">
    <property type="entry name" value="Peptidase_S1C"/>
</dbReference>
<dbReference type="SUPFAM" id="SSF50494">
    <property type="entry name" value="Trypsin-like serine proteases"/>
    <property type="match status" value="1"/>
</dbReference>
<dbReference type="PRINTS" id="PR00834">
    <property type="entry name" value="PROTEASES2C"/>
</dbReference>
<dbReference type="GO" id="GO:0008233">
    <property type="term" value="F:peptidase activity"/>
    <property type="evidence" value="ECO:0007669"/>
    <property type="project" value="UniProtKB-KW"/>
</dbReference>
<dbReference type="Gene3D" id="2.40.10.10">
    <property type="entry name" value="Trypsin-like serine proteases"/>
    <property type="match status" value="2"/>
</dbReference>
<dbReference type="PANTHER" id="PTHR22939">
    <property type="entry name" value="SERINE PROTEASE FAMILY S1C HTRA-RELATED"/>
    <property type="match status" value="1"/>
</dbReference>